<dbReference type="InterPro" id="IPR001647">
    <property type="entry name" value="HTH_TetR"/>
</dbReference>
<evidence type="ECO:0000313" key="6">
    <source>
        <dbReference type="EMBL" id="AFM17693.1"/>
    </source>
</evidence>
<dbReference type="Gene3D" id="1.10.10.60">
    <property type="entry name" value="Homeodomain-like"/>
    <property type="match status" value="1"/>
</dbReference>
<gene>
    <name evidence="6" type="ordered locus">Mycch_2935</name>
</gene>
<dbReference type="PANTHER" id="PTHR30055">
    <property type="entry name" value="HTH-TYPE TRANSCRIPTIONAL REGULATOR RUTR"/>
    <property type="match status" value="1"/>
</dbReference>
<dbReference type="AlphaFoldDB" id="I4BK86"/>
<protein>
    <submittedName>
        <fullName evidence="6">Transcriptional regulator</fullName>
    </submittedName>
</protein>
<evidence type="ECO:0000259" key="5">
    <source>
        <dbReference type="PROSITE" id="PS50977"/>
    </source>
</evidence>
<dbReference type="GO" id="GO:0000976">
    <property type="term" value="F:transcription cis-regulatory region binding"/>
    <property type="evidence" value="ECO:0007669"/>
    <property type="project" value="TreeGrafter"/>
</dbReference>
<dbReference type="SUPFAM" id="SSF46689">
    <property type="entry name" value="Homeodomain-like"/>
    <property type="match status" value="1"/>
</dbReference>
<dbReference type="RefSeq" id="WP_014816170.1">
    <property type="nucleotide sequence ID" value="NC_018027.1"/>
</dbReference>
<dbReference type="eggNOG" id="COG1309">
    <property type="taxonomic scope" value="Bacteria"/>
</dbReference>
<dbReference type="Proteomes" id="UP000006057">
    <property type="component" value="Chromosome"/>
</dbReference>
<dbReference type="InterPro" id="IPR050109">
    <property type="entry name" value="HTH-type_TetR-like_transc_reg"/>
</dbReference>
<dbReference type="STRING" id="710421.Mycch_2935"/>
<evidence type="ECO:0000256" key="3">
    <source>
        <dbReference type="ARBA" id="ARBA00023163"/>
    </source>
</evidence>
<keyword evidence="3" id="KW-0804">Transcription</keyword>
<evidence type="ECO:0000256" key="2">
    <source>
        <dbReference type="ARBA" id="ARBA00023125"/>
    </source>
</evidence>
<feature type="DNA-binding region" description="H-T-H motif" evidence="4">
    <location>
        <begin position="39"/>
        <end position="58"/>
    </location>
</feature>
<keyword evidence="7" id="KW-1185">Reference proteome</keyword>
<reference evidence="6 7" key="1">
    <citation type="submission" date="2012-06" db="EMBL/GenBank/DDBJ databases">
        <title>Complete sequence of chromosome of Mycobacterium chubuense NBB4.</title>
        <authorList>
            <consortium name="US DOE Joint Genome Institute"/>
            <person name="Lucas S."/>
            <person name="Han J."/>
            <person name="Lapidus A."/>
            <person name="Cheng J.-F."/>
            <person name="Goodwin L."/>
            <person name="Pitluck S."/>
            <person name="Peters L."/>
            <person name="Mikhailova N."/>
            <person name="Teshima H."/>
            <person name="Detter J.C."/>
            <person name="Han C."/>
            <person name="Tapia R."/>
            <person name="Land M."/>
            <person name="Hauser L."/>
            <person name="Kyrpides N."/>
            <person name="Ivanova N."/>
            <person name="Pagani I."/>
            <person name="Mattes T."/>
            <person name="Holmes A."/>
            <person name="Rutledge P."/>
            <person name="Paulsen I."/>
            <person name="Coleman N."/>
            <person name="Woyke T."/>
        </authorList>
    </citation>
    <scope>NUCLEOTIDE SEQUENCE [LARGE SCALE GENOMIC DNA]</scope>
    <source>
        <strain evidence="6 7">NBB4</strain>
    </source>
</reference>
<dbReference type="OrthoDB" id="4143918at2"/>
<dbReference type="HOGENOM" id="CLU_069356_2_2_11"/>
<evidence type="ECO:0000256" key="1">
    <source>
        <dbReference type="ARBA" id="ARBA00023015"/>
    </source>
</evidence>
<dbReference type="PATRIC" id="fig|710421.3.peg.2925"/>
<keyword evidence="2 4" id="KW-0238">DNA-binding</keyword>
<dbReference type="Pfam" id="PF17754">
    <property type="entry name" value="TetR_C_14"/>
    <property type="match status" value="1"/>
</dbReference>
<dbReference type="KEGG" id="mcb:Mycch_2935"/>
<dbReference type="PROSITE" id="PS01081">
    <property type="entry name" value="HTH_TETR_1"/>
    <property type="match status" value="1"/>
</dbReference>
<dbReference type="PROSITE" id="PS50977">
    <property type="entry name" value="HTH_TETR_2"/>
    <property type="match status" value="1"/>
</dbReference>
<dbReference type="PRINTS" id="PR00455">
    <property type="entry name" value="HTHTETR"/>
</dbReference>
<feature type="domain" description="HTH tetR-type" evidence="5">
    <location>
        <begin position="16"/>
        <end position="76"/>
    </location>
</feature>
<organism evidence="6 7">
    <name type="scientific">Mycolicibacterium chubuense (strain NBB4)</name>
    <name type="common">Mycobacterium chubuense</name>
    <dbReference type="NCBI Taxonomy" id="710421"/>
    <lineage>
        <taxon>Bacteria</taxon>
        <taxon>Bacillati</taxon>
        <taxon>Actinomycetota</taxon>
        <taxon>Actinomycetes</taxon>
        <taxon>Mycobacteriales</taxon>
        <taxon>Mycobacteriaceae</taxon>
        <taxon>Mycolicibacterium</taxon>
    </lineage>
</organism>
<keyword evidence="1" id="KW-0805">Transcription regulation</keyword>
<evidence type="ECO:0000313" key="7">
    <source>
        <dbReference type="Proteomes" id="UP000006057"/>
    </source>
</evidence>
<evidence type="ECO:0000256" key="4">
    <source>
        <dbReference type="PROSITE-ProRule" id="PRU00335"/>
    </source>
</evidence>
<name>I4BK86_MYCCN</name>
<dbReference type="GO" id="GO:0003700">
    <property type="term" value="F:DNA-binding transcription factor activity"/>
    <property type="evidence" value="ECO:0007669"/>
    <property type="project" value="TreeGrafter"/>
</dbReference>
<dbReference type="Pfam" id="PF00440">
    <property type="entry name" value="TetR_N"/>
    <property type="match status" value="1"/>
</dbReference>
<proteinExistence type="predicted"/>
<sequence>MSTSKLSGGLRQRKKAQTRLAIRREAFRLFDERGFADTTVEQIAAAADISPRTFYRYFNAKEAVLICDQSGPIVDAMLKAPRDLSPVAAYRHAVNAYFGSLTDEEREDAIIGQHMLYSVPEARGLLYSEYVHMIDLMADALVVRPKAPSDAAECRVIAGAIVGVLMAASDNTPLPEDALARSLDILAEKLHR</sequence>
<dbReference type="Gene3D" id="1.10.357.10">
    <property type="entry name" value="Tetracycline Repressor, domain 2"/>
    <property type="match status" value="1"/>
</dbReference>
<dbReference type="EMBL" id="CP003053">
    <property type="protein sequence ID" value="AFM17693.1"/>
    <property type="molecule type" value="Genomic_DNA"/>
</dbReference>
<dbReference type="InterPro" id="IPR023772">
    <property type="entry name" value="DNA-bd_HTH_TetR-type_CS"/>
</dbReference>
<dbReference type="InterPro" id="IPR041347">
    <property type="entry name" value="MftR_C"/>
</dbReference>
<dbReference type="PANTHER" id="PTHR30055:SF238">
    <property type="entry name" value="MYCOFACTOCIN BIOSYNTHESIS TRANSCRIPTIONAL REGULATOR MFTR-RELATED"/>
    <property type="match status" value="1"/>
</dbReference>
<dbReference type="InterPro" id="IPR009057">
    <property type="entry name" value="Homeodomain-like_sf"/>
</dbReference>
<accession>I4BK86</accession>